<evidence type="ECO:0000313" key="3">
    <source>
        <dbReference type="Proteomes" id="UP000271708"/>
    </source>
</evidence>
<organism evidence="2 3">
    <name type="scientific">Janibacter melonis</name>
    <dbReference type="NCBI Taxonomy" id="262209"/>
    <lineage>
        <taxon>Bacteria</taxon>
        <taxon>Bacillati</taxon>
        <taxon>Actinomycetota</taxon>
        <taxon>Actinomycetes</taxon>
        <taxon>Micrococcales</taxon>
        <taxon>Intrasporangiaceae</taxon>
        <taxon>Janibacter</taxon>
    </lineage>
</organism>
<evidence type="ECO:0000313" key="2">
    <source>
        <dbReference type="EMBL" id="QFQ29387.2"/>
    </source>
</evidence>
<feature type="domain" description="NADPH-dependent FMN reductase-like" evidence="1">
    <location>
        <begin position="1"/>
        <end position="148"/>
    </location>
</feature>
<dbReference type="KEGG" id="jme:EEW87_002155"/>
<proteinExistence type="predicted"/>
<protein>
    <submittedName>
        <fullName evidence="2">NADPH-dependent FMN reductase</fullName>
    </submittedName>
</protein>
<dbReference type="InterPro" id="IPR029039">
    <property type="entry name" value="Flavoprotein-like_sf"/>
</dbReference>
<dbReference type="GO" id="GO:0016491">
    <property type="term" value="F:oxidoreductase activity"/>
    <property type="evidence" value="ECO:0007669"/>
    <property type="project" value="InterPro"/>
</dbReference>
<evidence type="ECO:0000259" key="1">
    <source>
        <dbReference type="Pfam" id="PF03358"/>
    </source>
</evidence>
<dbReference type="EMBL" id="CP044548">
    <property type="protein sequence ID" value="QFQ29387.2"/>
    <property type="molecule type" value="Genomic_DNA"/>
</dbReference>
<accession>A0A5P8FIQ8</accession>
<dbReference type="PANTHER" id="PTHR30543">
    <property type="entry name" value="CHROMATE REDUCTASE"/>
    <property type="match status" value="1"/>
</dbReference>
<dbReference type="SUPFAM" id="SSF52218">
    <property type="entry name" value="Flavoproteins"/>
    <property type="match status" value="1"/>
</dbReference>
<dbReference type="InterPro" id="IPR050712">
    <property type="entry name" value="NAD(P)H-dep_reductase"/>
</dbReference>
<dbReference type="GO" id="GO:0010181">
    <property type="term" value="F:FMN binding"/>
    <property type="evidence" value="ECO:0007669"/>
    <property type="project" value="TreeGrafter"/>
</dbReference>
<gene>
    <name evidence="2" type="ORF">EEW87_002155</name>
</gene>
<dbReference type="InterPro" id="IPR005025">
    <property type="entry name" value="FMN_Rdtase-like_dom"/>
</dbReference>
<name>A0A5P8FIQ8_9MICO</name>
<dbReference type="RefSeq" id="WP_123091374.1">
    <property type="nucleotide sequence ID" value="NZ_BAAAKD010000043.1"/>
</dbReference>
<sequence>MKIGIIVGSTRPGRLGAQVAQWAYDTGQAADLGDVELELVDLADYDLDLLDDPAVPGGAKRQYASEKTRRWSEKIDSLDAFVFVTPEYNHGVPAALKNAVDVIWPEWNHKAAGVLAYGYDGGTRAVEQWRTILPAVHVHVVRSQISLSLHGDFEDEQTFVPAERRAKELRILLKAVAKLGAAVSTLRA</sequence>
<dbReference type="PANTHER" id="PTHR30543:SF21">
    <property type="entry name" value="NAD(P)H-DEPENDENT FMN REDUCTASE LOT6"/>
    <property type="match status" value="1"/>
</dbReference>
<dbReference type="Pfam" id="PF03358">
    <property type="entry name" value="FMN_red"/>
    <property type="match status" value="1"/>
</dbReference>
<dbReference type="Proteomes" id="UP000271708">
    <property type="component" value="Chromosome"/>
</dbReference>
<dbReference type="GeneID" id="59163245"/>
<reference evidence="2 3" key="1">
    <citation type="submission" date="2019-09" db="EMBL/GenBank/DDBJ databases">
        <title>Complete Genome Sequence of Janibacter melonis M714 with both human health impact and industrial applications.</title>
        <authorList>
            <person name="Jin M."/>
            <person name="Zhao Q.R."/>
        </authorList>
    </citation>
    <scope>NUCLEOTIDE SEQUENCE [LARGE SCALE GENOMIC DNA]</scope>
    <source>
        <strain evidence="2 3">M714</strain>
    </source>
</reference>
<dbReference type="Gene3D" id="3.40.50.360">
    <property type="match status" value="1"/>
</dbReference>
<dbReference type="AlphaFoldDB" id="A0A5P8FIQ8"/>
<dbReference type="GO" id="GO:0005829">
    <property type="term" value="C:cytosol"/>
    <property type="evidence" value="ECO:0007669"/>
    <property type="project" value="TreeGrafter"/>
</dbReference>